<dbReference type="Proteomes" id="UP001213000">
    <property type="component" value="Unassembled WGS sequence"/>
</dbReference>
<organism evidence="2 3">
    <name type="scientific">Leucocoprinus birnbaumii</name>
    <dbReference type="NCBI Taxonomy" id="56174"/>
    <lineage>
        <taxon>Eukaryota</taxon>
        <taxon>Fungi</taxon>
        <taxon>Dikarya</taxon>
        <taxon>Basidiomycota</taxon>
        <taxon>Agaricomycotina</taxon>
        <taxon>Agaricomycetes</taxon>
        <taxon>Agaricomycetidae</taxon>
        <taxon>Agaricales</taxon>
        <taxon>Agaricineae</taxon>
        <taxon>Agaricaceae</taxon>
        <taxon>Leucocoprinus</taxon>
    </lineage>
</organism>
<sequence>MATSFVFSPIPRFHQLVTKARITALALQAHGPTTSQEADSSSLSSLAASSPSLSALCNLESQSSLGDHTNLQPSKSPDPSSTWIPLSRSDRHYTAALWEPADEALEPSASKPSRNGLPLPISPPKRRSSINAEAGSGNVKCDVHTFNQKKLLSSDPWLANYSSLRDSSVYWLNLKPYKPPTIVQSLPDVEGCERKSITVPPIGSRSRLARILNDRTNRGV</sequence>
<keyword evidence="3" id="KW-1185">Reference proteome</keyword>
<feature type="region of interest" description="Disordered" evidence="1">
    <location>
        <begin position="104"/>
        <end position="134"/>
    </location>
</feature>
<dbReference type="EMBL" id="JANIEX010000992">
    <property type="protein sequence ID" value="KAJ3561524.1"/>
    <property type="molecule type" value="Genomic_DNA"/>
</dbReference>
<accession>A0AAD5VJD0</accession>
<name>A0AAD5VJD0_9AGAR</name>
<evidence type="ECO:0000313" key="3">
    <source>
        <dbReference type="Proteomes" id="UP001213000"/>
    </source>
</evidence>
<comment type="caution">
    <text evidence="2">The sequence shown here is derived from an EMBL/GenBank/DDBJ whole genome shotgun (WGS) entry which is preliminary data.</text>
</comment>
<feature type="region of interest" description="Disordered" evidence="1">
    <location>
        <begin position="64"/>
        <end position="85"/>
    </location>
</feature>
<proteinExistence type="predicted"/>
<protein>
    <submittedName>
        <fullName evidence="2">Uncharacterized protein</fullName>
    </submittedName>
</protein>
<reference evidence="2" key="1">
    <citation type="submission" date="2022-07" db="EMBL/GenBank/DDBJ databases">
        <title>Genome Sequence of Leucocoprinus birnbaumii.</title>
        <authorList>
            <person name="Buettner E."/>
        </authorList>
    </citation>
    <scope>NUCLEOTIDE SEQUENCE</scope>
    <source>
        <strain evidence="2">VT141</strain>
    </source>
</reference>
<evidence type="ECO:0000313" key="2">
    <source>
        <dbReference type="EMBL" id="KAJ3561524.1"/>
    </source>
</evidence>
<evidence type="ECO:0000256" key="1">
    <source>
        <dbReference type="SAM" id="MobiDB-lite"/>
    </source>
</evidence>
<dbReference type="AlphaFoldDB" id="A0AAD5VJD0"/>
<feature type="compositionally biased region" description="Polar residues" evidence="1">
    <location>
        <begin position="64"/>
        <end position="84"/>
    </location>
</feature>
<gene>
    <name evidence="2" type="ORF">NP233_g10140</name>
</gene>